<keyword evidence="5 7" id="KW-1133">Transmembrane helix</keyword>
<feature type="transmembrane region" description="Helical" evidence="7">
    <location>
        <begin position="496"/>
        <end position="518"/>
    </location>
</feature>
<accession>A0ABM4BXV0</accession>
<organism evidence="8 9">
    <name type="scientific">Hydra vulgaris</name>
    <name type="common">Hydra</name>
    <name type="synonym">Hydra attenuata</name>
    <dbReference type="NCBI Taxonomy" id="6087"/>
    <lineage>
        <taxon>Eukaryota</taxon>
        <taxon>Metazoa</taxon>
        <taxon>Cnidaria</taxon>
        <taxon>Hydrozoa</taxon>
        <taxon>Hydroidolina</taxon>
        <taxon>Anthoathecata</taxon>
        <taxon>Aplanulata</taxon>
        <taxon>Hydridae</taxon>
        <taxon>Hydra</taxon>
    </lineage>
</organism>
<feature type="transmembrane region" description="Helical" evidence="7">
    <location>
        <begin position="454"/>
        <end position="475"/>
    </location>
</feature>
<gene>
    <name evidence="9" type="primary">LOC100213333</name>
</gene>
<evidence type="ECO:0000256" key="7">
    <source>
        <dbReference type="SAM" id="Phobius"/>
    </source>
</evidence>
<evidence type="ECO:0000256" key="4">
    <source>
        <dbReference type="ARBA" id="ARBA00022692"/>
    </source>
</evidence>
<feature type="transmembrane region" description="Helical" evidence="7">
    <location>
        <begin position="181"/>
        <end position="202"/>
    </location>
</feature>
<keyword evidence="8" id="KW-1185">Reference proteome</keyword>
<feature type="transmembrane region" description="Helical" evidence="7">
    <location>
        <begin position="107"/>
        <end position="125"/>
    </location>
</feature>
<feature type="transmembrane region" description="Helical" evidence="7">
    <location>
        <begin position="524"/>
        <end position="546"/>
    </location>
</feature>
<comment type="similarity">
    <text evidence="2">Belongs to the SLC34A transporter family.</text>
</comment>
<keyword evidence="6 7" id="KW-0472">Membrane</keyword>
<reference evidence="9" key="1">
    <citation type="submission" date="2025-08" db="UniProtKB">
        <authorList>
            <consortium name="RefSeq"/>
        </authorList>
    </citation>
    <scope>IDENTIFICATION</scope>
</reference>
<keyword evidence="4 7" id="KW-0812">Transmembrane</keyword>
<keyword evidence="3" id="KW-1003">Cell membrane</keyword>
<feature type="transmembrane region" description="Helical" evidence="7">
    <location>
        <begin position="66"/>
        <end position="87"/>
    </location>
</feature>
<evidence type="ECO:0000313" key="8">
    <source>
        <dbReference type="Proteomes" id="UP001652625"/>
    </source>
</evidence>
<dbReference type="InterPro" id="IPR003841">
    <property type="entry name" value="Na/Pi_transpt"/>
</dbReference>
<evidence type="ECO:0000256" key="5">
    <source>
        <dbReference type="ARBA" id="ARBA00022989"/>
    </source>
</evidence>
<dbReference type="PANTHER" id="PTHR10010">
    <property type="entry name" value="SOLUTE CARRIER FAMILY 34 SODIUM PHOSPHATE , MEMBER 2-RELATED"/>
    <property type="match status" value="1"/>
</dbReference>
<sequence length="597" mass="66046">MNGTTKYELTETIKEVKELKSTEEIEELENVTENDPFAASNNLPINSKPWKGLKNKEKIKRVTKTFIKLGSLIGLLYLFICSLSFLSSGFRLLGGKTAGKAFSSNNIITNPVAGLMIGVVATVLLQSSSTTTSIVVTMVASDLIQVSPAIPIVMGANIGTTVTNTIVSLSQISDKNQFRRAFAAATVHDAFNIITVLVLLPVEVLSGYLFWLTKTIISTTSLSSDKSLDQQLLTKITDPFTNLIIQLDKNVIEGLAKGDMSFAEKSLIKKYCNKETKRMLIFNLTQKINNTITLMINKTQNVKNSTELANNTQIKQNNPCKFLFHNTGMSDSLVGVILLVSALVILCFCLVFIVKILNSLLRGQIANVIRKTFNSNFPKPFSFLTGYFAILVGAGMTFLLQSSSIFTSTLTPLVGLGVLSVDRVYPLTLGSNVGTTATGILAALASPSDHLAPALQIALCHLFFNISGILLWYPLPLFRKVPLNMAKYLGNTTAEYRWFAFFYILVFFFVIPTFVFLLSIAGKAVFIGVMVPIASLLSFIFIVNILQSNKPNFLPHILRNWKWLPKMLRSLEPYDKVITKLCRKYQRKKNDACVEMS</sequence>
<name>A0ABM4BXV0_HYDVU</name>
<evidence type="ECO:0000256" key="6">
    <source>
        <dbReference type="ARBA" id="ARBA00023136"/>
    </source>
</evidence>
<dbReference type="NCBIfam" id="TIGR01013">
    <property type="entry name" value="2a58"/>
    <property type="match status" value="1"/>
</dbReference>
<dbReference type="Proteomes" id="UP001652625">
    <property type="component" value="Chromosome 05"/>
</dbReference>
<proteinExistence type="inferred from homology"/>
<dbReference type="RefSeq" id="XP_065654060.1">
    <property type="nucleotide sequence ID" value="XM_065797988.1"/>
</dbReference>
<evidence type="ECO:0000256" key="3">
    <source>
        <dbReference type="ARBA" id="ARBA00022475"/>
    </source>
</evidence>
<dbReference type="GeneID" id="100213333"/>
<dbReference type="PANTHER" id="PTHR10010:SF46">
    <property type="entry name" value="SODIUM-DEPENDENT PHOSPHATE TRANSPORT PROTEIN 2B"/>
    <property type="match status" value="1"/>
</dbReference>
<dbReference type="NCBIfam" id="NF037997">
    <property type="entry name" value="Na_Pi_symport"/>
    <property type="match status" value="1"/>
</dbReference>
<evidence type="ECO:0000256" key="2">
    <source>
        <dbReference type="ARBA" id="ARBA00005808"/>
    </source>
</evidence>
<dbReference type="Pfam" id="PF02690">
    <property type="entry name" value="Na_Pi_cotrans"/>
    <property type="match status" value="2"/>
</dbReference>
<feature type="transmembrane region" description="Helical" evidence="7">
    <location>
        <begin position="333"/>
        <end position="361"/>
    </location>
</feature>
<evidence type="ECO:0000313" key="9">
    <source>
        <dbReference type="RefSeq" id="XP_065654060.1"/>
    </source>
</evidence>
<evidence type="ECO:0000256" key="1">
    <source>
        <dbReference type="ARBA" id="ARBA00004424"/>
    </source>
</evidence>
<comment type="subcellular location">
    <subcellularLocation>
        <location evidence="1">Apical cell membrane</location>
        <topology evidence="1">Multi-pass membrane protein</topology>
    </subcellularLocation>
</comment>
<protein>
    <submittedName>
        <fullName evidence="9">Sodium-dependent phosphate transport protein 2A isoform X3</fullName>
    </submittedName>
</protein>
<feature type="transmembrane region" description="Helical" evidence="7">
    <location>
        <begin position="381"/>
        <end position="400"/>
    </location>
</feature>